<dbReference type="PRINTS" id="PR00371">
    <property type="entry name" value="FPNCR"/>
</dbReference>
<comment type="similarity">
    <text evidence="10">In the N-terminal section; belongs to the flavodoxin family.</text>
</comment>
<dbReference type="CDD" id="cd06204">
    <property type="entry name" value="CYPOR"/>
    <property type="match status" value="1"/>
</dbReference>
<dbReference type="HAMAP" id="MF_03212">
    <property type="entry name" value="NCPR"/>
    <property type="match status" value="1"/>
</dbReference>
<comment type="function">
    <text evidence="10">This enzyme is required for electron transfer from NADP to cytochrome P450 in microsomes. It can also provide electron transfer to heme oxygenase and cytochrome B5.</text>
</comment>
<keyword evidence="2 10" id="KW-0288">FMN</keyword>
<feature type="binding site" evidence="10">
    <location>
        <begin position="753"/>
        <end position="757"/>
    </location>
    <ligand>
        <name>NADP(+)</name>
        <dbReference type="ChEBI" id="CHEBI:58349"/>
    </ligand>
</feature>
<keyword evidence="1 10" id="KW-0285">Flavoprotein</keyword>
<feature type="binding site" evidence="10">
    <location>
        <position position="360"/>
    </location>
    <ligand>
        <name>FMN</name>
        <dbReference type="ChEBI" id="CHEBI:58210"/>
    </ligand>
</feature>
<dbReference type="GO" id="GO:0005829">
    <property type="term" value="C:cytosol"/>
    <property type="evidence" value="ECO:0007669"/>
    <property type="project" value="TreeGrafter"/>
</dbReference>
<evidence type="ECO:0000313" key="14">
    <source>
        <dbReference type="Proteomes" id="UP000054783"/>
    </source>
</evidence>
<reference evidence="13 14" key="1">
    <citation type="submission" date="2015-01" db="EMBL/GenBank/DDBJ databases">
        <title>Evolution of Trichinella species and genotypes.</title>
        <authorList>
            <person name="Korhonen P.K."/>
            <person name="Edoardo P."/>
            <person name="Giuseppe L.R."/>
            <person name="Gasser R.B."/>
        </authorList>
    </citation>
    <scope>NUCLEOTIDE SEQUENCE [LARGE SCALE GENOMIC DNA]</scope>
    <source>
        <strain evidence="13">ISS2496</strain>
    </source>
</reference>
<dbReference type="InterPro" id="IPR023173">
    <property type="entry name" value="NADPH_Cyt_P450_Rdtase_alpha"/>
</dbReference>
<feature type="binding site" evidence="10">
    <location>
        <position position="450"/>
    </location>
    <ligand>
        <name>NADP(+)</name>
        <dbReference type="ChEBI" id="CHEBI:58349"/>
    </ligand>
</feature>
<dbReference type="SUPFAM" id="SSF52218">
    <property type="entry name" value="Flavoproteins"/>
    <property type="match status" value="1"/>
</dbReference>
<dbReference type="InterPro" id="IPR029039">
    <property type="entry name" value="Flavoprotein-like_sf"/>
</dbReference>
<dbReference type="InterPro" id="IPR001709">
    <property type="entry name" value="Flavoprot_Pyr_Nucl_cyt_Rdtase"/>
</dbReference>
<feature type="binding site" evidence="10">
    <location>
        <position position="686"/>
    </location>
    <ligand>
        <name>NADP(+)</name>
        <dbReference type="ChEBI" id="CHEBI:58349"/>
    </ligand>
</feature>
<dbReference type="SUPFAM" id="SSF63380">
    <property type="entry name" value="Riboflavin synthase domain-like"/>
    <property type="match status" value="1"/>
</dbReference>
<feature type="binding site" evidence="10">
    <location>
        <position position="827"/>
    </location>
    <ligand>
        <name>FAD</name>
        <dbReference type="ChEBI" id="CHEBI:57692"/>
    </ligand>
</feature>
<dbReference type="Gene3D" id="3.40.630.30">
    <property type="match status" value="1"/>
</dbReference>
<feature type="binding site" evidence="10">
    <location>
        <begin position="606"/>
        <end position="609"/>
    </location>
    <ligand>
        <name>FAD</name>
        <dbReference type="ChEBI" id="CHEBI:57692"/>
    </ligand>
</feature>
<evidence type="ECO:0000256" key="5">
    <source>
        <dbReference type="ARBA" id="ARBA00022827"/>
    </source>
</evidence>
<dbReference type="InterPro" id="IPR001094">
    <property type="entry name" value="Flavdoxin-like"/>
</dbReference>
<evidence type="ECO:0000313" key="13">
    <source>
        <dbReference type="EMBL" id="KRY15332.1"/>
    </source>
</evidence>
<comment type="catalytic activity">
    <reaction evidence="10">
        <text>2 oxidized [cytochrome P450] + NADPH = 2 reduced [cytochrome P450] + NADP(+) + H(+)</text>
        <dbReference type="Rhea" id="RHEA:24040"/>
        <dbReference type="Rhea" id="RHEA-COMP:14627"/>
        <dbReference type="Rhea" id="RHEA-COMP:14628"/>
        <dbReference type="ChEBI" id="CHEBI:15378"/>
        <dbReference type="ChEBI" id="CHEBI:55376"/>
        <dbReference type="ChEBI" id="CHEBI:57783"/>
        <dbReference type="ChEBI" id="CHEBI:58349"/>
        <dbReference type="ChEBI" id="CHEBI:60344"/>
        <dbReference type="EC" id="1.6.2.4"/>
    </reaction>
</comment>
<dbReference type="Pfam" id="PF00175">
    <property type="entry name" value="NAD_binding_1"/>
    <property type="match status" value="1"/>
</dbReference>
<dbReference type="InterPro" id="IPR016181">
    <property type="entry name" value="Acyl_CoA_acyltransferase"/>
</dbReference>
<dbReference type="InterPro" id="IPR001433">
    <property type="entry name" value="OxRdtase_FAD/NAD-bd"/>
</dbReference>
<dbReference type="Gene3D" id="2.40.30.10">
    <property type="entry name" value="Translation factors"/>
    <property type="match status" value="1"/>
</dbReference>
<dbReference type="OrthoDB" id="1856718at2759"/>
<evidence type="ECO:0000256" key="4">
    <source>
        <dbReference type="ARBA" id="ARBA00022824"/>
    </source>
</evidence>
<dbReference type="Pfam" id="PF13302">
    <property type="entry name" value="Acetyltransf_3"/>
    <property type="match status" value="1"/>
</dbReference>
<dbReference type="Pfam" id="PF00258">
    <property type="entry name" value="Flavodoxin_1"/>
    <property type="match status" value="1"/>
</dbReference>
<dbReference type="FunFam" id="1.20.990.10:FF:000001">
    <property type="entry name" value="NADPH--cytochrome P450 reductase"/>
    <property type="match status" value="1"/>
</dbReference>
<dbReference type="InterPro" id="IPR017927">
    <property type="entry name" value="FAD-bd_FR_type"/>
</dbReference>
<dbReference type="EMBL" id="JYDQ01000097">
    <property type="protein sequence ID" value="KRY15332.1"/>
    <property type="molecule type" value="Genomic_DNA"/>
</dbReference>
<dbReference type="PROSITE" id="PS51384">
    <property type="entry name" value="FAD_FR"/>
    <property type="match status" value="1"/>
</dbReference>
<feature type="transmembrane region" description="Helical" evidence="10">
    <location>
        <begin position="75"/>
        <end position="96"/>
    </location>
</feature>
<keyword evidence="14" id="KW-1185">Reference proteome</keyword>
<evidence type="ECO:0000256" key="6">
    <source>
        <dbReference type="ARBA" id="ARBA00022857"/>
    </source>
</evidence>
<dbReference type="InterPro" id="IPR008254">
    <property type="entry name" value="Flavodoxin/NO_synth"/>
</dbReference>
<evidence type="ECO:0000256" key="7">
    <source>
        <dbReference type="ARBA" id="ARBA00022989"/>
    </source>
</evidence>
<organism evidence="13 14">
    <name type="scientific">Trichinella patagoniensis</name>
    <dbReference type="NCBI Taxonomy" id="990121"/>
    <lineage>
        <taxon>Eukaryota</taxon>
        <taxon>Metazoa</taxon>
        <taxon>Ecdysozoa</taxon>
        <taxon>Nematoda</taxon>
        <taxon>Enoplea</taxon>
        <taxon>Dorylaimia</taxon>
        <taxon>Trichinellida</taxon>
        <taxon>Trichinellidae</taxon>
        <taxon>Trichinella</taxon>
    </lineage>
</organism>
<comment type="similarity">
    <text evidence="10">Belongs to the NADPH--cytochrome P450 reductase family.</text>
</comment>
<dbReference type="Pfam" id="PF00667">
    <property type="entry name" value="FAD_binding_1"/>
    <property type="match status" value="1"/>
</dbReference>
<name>A0A0V0ZST0_9BILA</name>
<dbReference type="GO" id="GO:0050660">
    <property type="term" value="F:flavin adenine dinucleotide binding"/>
    <property type="evidence" value="ECO:0007669"/>
    <property type="project" value="UniProtKB-UniRule"/>
</dbReference>
<sequence length="1515" mass="173536">MICNMSEIVTNTGLINIVCVFECFIESKLAEVVSIQLYTAIRSSTVYKRKRLQPRGHQTRPISCDMSSGLNFRTYTGRFLASLGALVIAGTLKMFFSVKYLVISDKEVQELHCPGLRTSFFEQMHIDVLKIKREYNAFYLKDYCVTKRTVSEITMDEQLGSGDAGSWLSFVDWLVLGFGLLVALAYFWQNKFESRRSQISVSFKPIIPAQTSNGTLDTHSFVAKMKAAGKNMVVFYGSQTGTAEDLAFRLAKDAVRYGMKAIALDPEEYDPEDLYLLAEIPNSLAVFCMATYGEGDPTDNAREFFEYLHRSEADLSGVNYAVFGLGNKTYEHFNAMGKYTDKQLAKMGATRLCQLGIGDDDGNLEEDFIVWREEFWLSVCRHFNITNVGEDVSIREYELSIIEDCDTKGVFCGEVSRLGAYRNQKAPYHQKNPFLATVTVNRDLHCGGDRTCRHIEFNLTGSRLRYEAGDHLAVYPENDGELVEQFGKLFNVDLDTIFTLTNVDPDSSKRNPFPCPCSFRTALTYYVDISTPPKTNVVKELSQYCSDEKEKNFLLSMVTMEEKSRRKYSEWVIHDHRTLLDILIELPSCRPPFDLLLELLPRLQPRFYSISSSPKVDPSLVSITVIVLKYTTPIGRPGKGVATNYLASKIAVENKPHPQVPIYIRRSQFRLPHSPLTPVVMIGPGTGIAPFRGFIQERAMLKQTGREVGPMILYFGCRKRKEDYLYGQELEAWLKDGTLSELHVAFSRDQPRKVYVQHLMLERKQSIWSLLQNGAFFYVCGDARNMARDVHSALMQIIAGEGDMNADEAAAYFKQLESQKRYQADVWRMRLNGRTSVSGRLVVLVPYGKAHVARYHQWMQCDILRAQTGSEQLSLEDEYKMQKSWQEDEDKLTFIVVAKQLWQESRFDDVGAMVGDVNLFFTPDKRSAEVEVMIAEPAWRGRGLGKEAVKMMLVYAFQQLHVERFVAKIRSDNEPSLALFQSLQFEQFCRVDVFQELHMELILHPDLVNVWKQETNYAEIAYPCAQMNDQMEQNHSSLCSIVDELVNGRTHGCTLKAVRCQVIHRDDYEFLLENHVALDRVGKTVGQSLLAQLRPRLRHNSSRAKIRSLLSLPWAVLLGQPDCSDEVTVYDYLLEHFGNDIQNTTIWDRYYLSMSTCRMYNSETVVDQLLNLLVTMPIQDVKNMEAGTQLKLLITFENNYSALFKPMRQNREEETNPNHFYFSDFERHNAEIAAYHLDRILKFYKAIPTVGRRINVTADIELNSKLSPGLNDTFFLSPAKNKCFYGKCLYYCDFLHPICGNPDMIEGSMQIFLPDEEMVPTDYVRSPFRRNKQLAEWQYNKNFCNEKVVRLEPYNNGSRLLEMIDAYIFDFLIGNQDRHHFEFFNLTNNGHLGFIMNLDNGRGFGDSKKDDFDILAPLVQCCMIRPRTLKRLLDYYFGPVSLSTALNRSMASDPLAPILADKHLLAIDRRLEAVLLQVSKCINDKEGHFDQVVRTTYSNDLPTIAAESVLVDIQS</sequence>
<comment type="subcellular location">
    <subcellularLocation>
        <location evidence="10">Endoplasmic reticulum membrane</location>
        <topology evidence="10">Single-pass membrane protein</topology>
        <orientation evidence="10">Cytoplasmic side</orientation>
    </subcellularLocation>
</comment>
<evidence type="ECO:0000256" key="1">
    <source>
        <dbReference type="ARBA" id="ARBA00022630"/>
    </source>
</evidence>
<feature type="domain" description="Flavodoxin-like" evidence="11">
    <location>
        <begin position="232"/>
        <end position="376"/>
    </location>
</feature>
<dbReference type="InterPro" id="IPR039261">
    <property type="entry name" value="FNR_nucleotide-bd"/>
</dbReference>
<comment type="similarity">
    <text evidence="10">In the C-terminal section; belongs to the flavoprotein pyridine nucleotide cytochrome reductase family.</text>
</comment>
<protein>
    <recommendedName>
        <fullName evidence="10">NADPH--cytochrome P450 reductase</fullName>
        <shortName evidence="10">CPR</shortName>
        <shortName evidence="10">P450R</shortName>
        <ecNumber evidence="10">1.6.2.4</ecNumber>
    </recommendedName>
</protein>
<dbReference type="PRINTS" id="PR00369">
    <property type="entry name" value="FLAVODOXIN"/>
</dbReference>
<keyword evidence="9 10" id="KW-0472">Membrane</keyword>
<dbReference type="Gene3D" id="3.40.50.80">
    <property type="entry name" value="Nucleotide-binding domain of ferredoxin-NADP reductase (FNR) module"/>
    <property type="match status" value="1"/>
</dbReference>
<keyword evidence="8 10" id="KW-0560">Oxidoreductase</keyword>
<keyword evidence="3 10" id="KW-0812">Transmembrane</keyword>
<feature type="binding site" evidence="10">
    <location>
        <begin position="290"/>
        <end position="293"/>
    </location>
    <ligand>
        <name>FMN</name>
        <dbReference type="ChEBI" id="CHEBI:58210"/>
    </ligand>
</feature>
<dbReference type="InterPro" id="IPR017938">
    <property type="entry name" value="Riboflavin_synthase-like_b-brl"/>
</dbReference>
<evidence type="ECO:0000256" key="3">
    <source>
        <dbReference type="ARBA" id="ARBA00022692"/>
    </source>
</evidence>
<dbReference type="GO" id="GO:0009725">
    <property type="term" value="P:response to hormone"/>
    <property type="evidence" value="ECO:0007669"/>
    <property type="project" value="TreeGrafter"/>
</dbReference>
<dbReference type="SUPFAM" id="SSF52343">
    <property type="entry name" value="Ferredoxin reductase-like, C-terminal NADP-linked domain"/>
    <property type="match status" value="1"/>
</dbReference>
<dbReference type="InterPro" id="IPR009581">
    <property type="entry name" value="FAM20_C"/>
</dbReference>
<dbReference type="PANTHER" id="PTHR19384">
    <property type="entry name" value="NITRIC OXIDE SYNTHASE-RELATED"/>
    <property type="match status" value="1"/>
</dbReference>
<dbReference type="GO" id="GO:0016747">
    <property type="term" value="F:acyltransferase activity, transferring groups other than amino-acyl groups"/>
    <property type="evidence" value="ECO:0007669"/>
    <property type="project" value="InterPro"/>
</dbReference>
<feature type="binding site" evidence="10">
    <location>
        <begin position="640"/>
        <end position="643"/>
    </location>
    <ligand>
        <name>FAD</name>
        <dbReference type="ChEBI" id="CHEBI:57692"/>
    </ligand>
</feature>
<dbReference type="Gene3D" id="1.20.990.10">
    <property type="entry name" value="NADPH-cytochrome p450 Reductase, Chain A, domain 3"/>
    <property type="match status" value="1"/>
</dbReference>
<dbReference type="EC" id="1.6.2.4" evidence="10"/>
<keyword evidence="4 10" id="KW-0256">Endoplasmic reticulum</keyword>
<keyword evidence="5 10" id="KW-0274">FAD</keyword>
<gene>
    <name evidence="13" type="primary">POR</name>
    <name evidence="13" type="ORF">T12_3587</name>
</gene>
<dbReference type="STRING" id="990121.A0A0V0ZST0"/>
<dbReference type="InterPro" id="IPR003097">
    <property type="entry name" value="CysJ-like_FAD-binding"/>
</dbReference>
<dbReference type="InterPro" id="IPR000182">
    <property type="entry name" value="GNAT_dom"/>
</dbReference>
<feature type="binding site" evidence="10">
    <location>
        <position position="789"/>
    </location>
    <ligand>
        <name>NADP(+)</name>
        <dbReference type="ChEBI" id="CHEBI:58349"/>
    </ligand>
</feature>
<dbReference type="GO" id="GO:0010181">
    <property type="term" value="F:FMN binding"/>
    <property type="evidence" value="ECO:0007669"/>
    <property type="project" value="UniProtKB-UniRule"/>
</dbReference>
<feature type="binding site" evidence="10">
    <location>
        <begin position="325"/>
        <end position="334"/>
    </location>
    <ligand>
        <name>FMN</name>
        <dbReference type="ChEBI" id="CHEBI:58210"/>
    </ligand>
</feature>
<dbReference type="GO" id="GO:0005789">
    <property type="term" value="C:endoplasmic reticulum membrane"/>
    <property type="evidence" value="ECO:0007669"/>
    <property type="project" value="UniProtKB-SubCell"/>
</dbReference>
<dbReference type="InterPro" id="IPR023208">
    <property type="entry name" value="P450R"/>
</dbReference>
<comment type="caution">
    <text evidence="10">Lacks conserved residue(s) required for the propagation of feature annotation.</text>
</comment>
<dbReference type="Proteomes" id="UP000054783">
    <property type="component" value="Unassembled WGS sequence"/>
</dbReference>
<feature type="binding site" evidence="10">
    <location>
        <begin position="238"/>
        <end position="243"/>
    </location>
    <ligand>
        <name>FMN</name>
        <dbReference type="ChEBI" id="CHEBI:58210"/>
    </ligand>
</feature>
<keyword evidence="7 10" id="KW-1133">Transmembrane helix</keyword>
<evidence type="ECO:0000256" key="2">
    <source>
        <dbReference type="ARBA" id="ARBA00022643"/>
    </source>
</evidence>
<comment type="cofactor">
    <cofactor evidence="10">
        <name>FMN</name>
        <dbReference type="ChEBI" id="CHEBI:58210"/>
    </cofactor>
    <text evidence="10">Binds 1 FMN per monomer.</text>
</comment>
<evidence type="ECO:0000256" key="9">
    <source>
        <dbReference type="ARBA" id="ARBA00023136"/>
    </source>
</evidence>
<feature type="binding site" evidence="10">
    <location>
        <begin position="747"/>
        <end position="748"/>
    </location>
    <ligand>
        <name>NADP(+)</name>
        <dbReference type="ChEBI" id="CHEBI:58349"/>
    </ligand>
</feature>
<dbReference type="Gene3D" id="3.40.50.360">
    <property type="match status" value="1"/>
</dbReference>
<evidence type="ECO:0000259" key="12">
    <source>
        <dbReference type="PROSITE" id="PS51384"/>
    </source>
</evidence>
<feature type="domain" description="FAD-binding FR-type" evidence="12">
    <location>
        <begin position="431"/>
        <end position="672"/>
    </location>
</feature>
<evidence type="ECO:0000259" key="11">
    <source>
        <dbReference type="PROSITE" id="PS50902"/>
    </source>
</evidence>
<accession>A0A0V0ZST0</accession>
<evidence type="ECO:0000256" key="10">
    <source>
        <dbReference type="HAMAP-Rule" id="MF_03212"/>
    </source>
</evidence>
<comment type="caution">
    <text evidence="13">The sequence shown here is derived from an EMBL/GenBank/DDBJ whole genome shotgun (WGS) entry which is preliminary data.</text>
</comment>
<proteinExistence type="inferred from homology"/>
<feature type="binding site" evidence="10">
    <location>
        <position position="630"/>
    </location>
    <ligand>
        <name>FAD</name>
        <dbReference type="ChEBI" id="CHEBI:57692"/>
    </ligand>
</feature>
<dbReference type="Pfam" id="PF06702">
    <property type="entry name" value="Fam20C"/>
    <property type="match status" value="1"/>
</dbReference>
<dbReference type="SUPFAM" id="SSF55729">
    <property type="entry name" value="Acyl-CoA N-acyltransferases (Nat)"/>
    <property type="match status" value="1"/>
</dbReference>
<dbReference type="GO" id="GO:0003958">
    <property type="term" value="F:NADPH-hemoprotein reductase activity"/>
    <property type="evidence" value="ECO:0007669"/>
    <property type="project" value="UniProtKB-UniRule"/>
</dbReference>
<evidence type="ECO:0000256" key="8">
    <source>
        <dbReference type="ARBA" id="ARBA00023002"/>
    </source>
</evidence>
<dbReference type="PROSITE" id="PS50902">
    <property type="entry name" value="FLAVODOXIN_LIKE"/>
    <property type="match status" value="1"/>
</dbReference>
<dbReference type="FunFam" id="3.40.50.360:FF:000036">
    <property type="entry name" value="NADPH--cytochrome P450 reductase"/>
    <property type="match status" value="1"/>
</dbReference>
<feature type="transmembrane region" description="Helical" evidence="10">
    <location>
        <begin position="167"/>
        <end position="188"/>
    </location>
</feature>
<dbReference type="PANTHER" id="PTHR19384:SF17">
    <property type="entry name" value="NADPH--CYTOCHROME P450 REDUCTASE"/>
    <property type="match status" value="1"/>
</dbReference>
<keyword evidence="6 10" id="KW-0521">NADP</keyword>
<feature type="binding site" evidence="10">
    <location>
        <begin position="624"/>
        <end position="626"/>
    </location>
    <ligand>
        <name>FAD</name>
        <dbReference type="ChEBI" id="CHEBI:57692"/>
    </ligand>
</feature>
<dbReference type="FunFam" id="3.40.50.80:FF:000001">
    <property type="entry name" value="NADPH--cytochrome P450 reductase 1"/>
    <property type="match status" value="1"/>
</dbReference>
<comment type="cofactor">
    <cofactor evidence="10">
        <name>FAD</name>
        <dbReference type="ChEBI" id="CHEBI:57692"/>
    </cofactor>
    <text evidence="10">Binds 1 FAD per monomer.</text>
</comment>
<dbReference type="GO" id="GO:0050661">
    <property type="term" value="F:NADP binding"/>
    <property type="evidence" value="ECO:0007669"/>
    <property type="project" value="UniProtKB-UniRule"/>
</dbReference>